<dbReference type="GO" id="GO:0015288">
    <property type="term" value="F:porin activity"/>
    <property type="evidence" value="ECO:0007669"/>
    <property type="project" value="TreeGrafter"/>
</dbReference>
<dbReference type="Proteomes" id="UP000193804">
    <property type="component" value="Unassembled WGS sequence"/>
</dbReference>
<evidence type="ECO:0000313" key="10">
    <source>
        <dbReference type="Proteomes" id="UP000193804"/>
    </source>
</evidence>
<organism evidence="9 10">
    <name type="scientific">Marivirga sericea</name>
    <dbReference type="NCBI Taxonomy" id="1028"/>
    <lineage>
        <taxon>Bacteria</taxon>
        <taxon>Pseudomonadati</taxon>
        <taxon>Bacteroidota</taxon>
        <taxon>Cytophagia</taxon>
        <taxon>Cytophagales</taxon>
        <taxon>Marivirgaceae</taxon>
        <taxon>Marivirga</taxon>
    </lineage>
</organism>
<comment type="similarity">
    <text evidence="2">Belongs to the outer membrane factor (OMF) (TC 1.B.17) family.</text>
</comment>
<keyword evidence="7" id="KW-0998">Cell outer membrane</keyword>
<evidence type="ECO:0000256" key="3">
    <source>
        <dbReference type="ARBA" id="ARBA00022448"/>
    </source>
</evidence>
<accession>A0A1X7KM02</accession>
<dbReference type="Pfam" id="PF02321">
    <property type="entry name" value="OEP"/>
    <property type="match status" value="1"/>
</dbReference>
<dbReference type="PANTHER" id="PTHR30026">
    <property type="entry name" value="OUTER MEMBRANE PROTEIN TOLC"/>
    <property type="match status" value="1"/>
</dbReference>
<keyword evidence="3" id="KW-0813">Transport</keyword>
<dbReference type="SUPFAM" id="SSF56954">
    <property type="entry name" value="Outer membrane efflux proteins (OEP)"/>
    <property type="match status" value="1"/>
</dbReference>
<evidence type="ECO:0000256" key="7">
    <source>
        <dbReference type="ARBA" id="ARBA00023237"/>
    </source>
</evidence>
<keyword evidence="10" id="KW-1185">Reference proteome</keyword>
<evidence type="ECO:0000256" key="6">
    <source>
        <dbReference type="ARBA" id="ARBA00023136"/>
    </source>
</evidence>
<gene>
    <name evidence="9" type="ORF">SAMN05661096_02818</name>
</gene>
<dbReference type="GO" id="GO:1990281">
    <property type="term" value="C:efflux pump complex"/>
    <property type="evidence" value="ECO:0007669"/>
    <property type="project" value="TreeGrafter"/>
</dbReference>
<keyword evidence="6" id="KW-0472">Membrane</keyword>
<evidence type="ECO:0000256" key="1">
    <source>
        <dbReference type="ARBA" id="ARBA00004442"/>
    </source>
</evidence>
<reference evidence="10" key="1">
    <citation type="submission" date="2017-04" db="EMBL/GenBank/DDBJ databases">
        <authorList>
            <person name="Varghese N."/>
            <person name="Submissions S."/>
        </authorList>
    </citation>
    <scope>NUCLEOTIDE SEQUENCE [LARGE SCALE GENOMIC DNA]</scope>
    <source>
        <strain evidence="10">DSM 4125</strain>
    </source>
</reference>
<evidence type="ECO:0000313" key="9">
    <source>
        <dbReference type="EMBL" id="SMG41743.1"/>
    </source>
</evidence>
<dbReference type="InterPro" id="IPR003423">
    <property type="entry name" value="OMP_efflux"/>
</dbReference>
<dbReference type="RefSeq" id="WP_085517985.1">
    <property type="nucleotide sequence ID" value="NZ_FXAW01000006.1"/>
</dbReference>
<feature type="signal peptide" evidence="8">
    <location>
        <begin position="1"/>
        <end position="18"/>
    </location>
</feature>
<feature type="chain" id="PRO_5012959663" evidence="8">
    <location>
        <begin position="19"/>
        <end position="232"/>
    </location>
</feature>
<dbReference type="STRING" id="1028.SAMN05661096_02818"/>
<comment type="subcellular location">
    <subcellularLocation>
        <location evidence="1">Cell outer membrane</location>
    </subcellularLocation>
</comment>
<sequence>MRILFAICLLAFRLSLFAQNVDYNRIILPPNSENIEFSEKLVQLAWKNHPDNITQQEQVEISQIDLKISRRRGLTNLRFGANLNEFNIDPSSDLGNRSLFFPKYNFSMSFPLGDLFLNPLENKQNQILIEISENDLKAAKLLVRRNVLQAYNDYLLVEEIYKIQRLAMDNAETNHAIVEESFEQGEETYDKYTASFNNLNQRKITLLQAERDYKNAKLTLEEMIGVPLENIN</sequence>
<dbReference type="EMBL" id="FXAW01000006">
    <property type="protein sequence ID" value="SMG41743.1"/>
    <property type="molecule type" value="Genomic_DNA"/>
</dbReference>
<evidence type="ECO:0000256" key="8">
    <source>
        <dbReference type="SAM" id="SignalP"/>
    </source>
</evidence>
<protein>
    <submittedName>
        <fullName evidence="9">Outer membrane efflux protein</fullName>
    </submittedName>
</protein>
<dbReference type="AlphaFoldDB" id="A0A1X7KM02"/>
<dbReference type="OrthoDB" id="654651at2"/>
<keyword evidence="4" id="KW-1134">Transmembrane beta strand</keyword>
<proteinExistence type="inferred from homology"/>
<dbReference type="InterPro" id="IPR051906">
    <property type="entry name" value="TolC-like"/>
</dbReference>
<evidence type="ECO:0000256" key="2">
    <source>
        <dbReference type="ARBA" id="ARBA00007613"/>
    </source>
</evidence>
<name>A0A1X7KM02_9BACT</name>
<dbReference type="Gene3D" id="1.20.1600.10">
    <property type="entry name" value="Outer membrane efflux proteins (OEP)"/>
    <property type="match status" value="1"/>
</dbReference>
<dbReference type="GO" id="GO:0009279">
    <property type="term" value="C:cell outer membrane"/>
    <property type="evidence" value="ECO:0007669"/>
    <property type="project" value="UniProtKB-SubCell"/>
</dbReference>
<keyword evidence="5" id="KW-0812">Transmembrane</keyword>
<dbReference type="PANTHER" id="PTHR30026:SF20">
    <property type="entry name" value="OUTER MEMBRANE PROTEIN TOLC"/>
    <property type="match status" value="1"/>
</dbReference>
<dbReference type="GO" id="GO:0015562">
    <property type="term" value="F:efflux transmembrane transporter activity"/>
    <property type="evidence" value="ECO:0007669"/>
    <property type="project" value="InterPro"/>
</dbReference>
<evidence type="ECO:0000256" key="5">
    <source>
        <dbReference type="ARBA" id="ARBA00022692"/>
    </source>
</evidence>
<evidence type="ECO:0000256" key="4">
    <source>
        <dbReference type="ARBA" id="ARBA00022452"/>
    </source>
</evidence>
<keyword evidence="8" id="KW-0732">Signal</keyword>